<dbReference type="Proteomes" id="UP000238322">
    <property type="component" value="Unassembled WGS sequence"/>
</dbReference>
<name>A0A2S8G0J5_9BACT</name>
<protein>
    <recommendedName>
        <fullName evidence="2">GP-PDE domain-containing protein</fullName>
    </recommendedName>
</protein>
<dbReference type="PANTHER" id="PTHR46211">
    <property type="entry name" value="GLYCEROPHOSPHORYL DIESTER PHOSPHODIESTERASE"/>
    <property type="match status" value="1"/>
</dbReference>
<evidence type="ECO:0000313" key="3">
    <source>
        <dbReference type="EMBL" id="PQO37664.1"/>
    </source>
</evidence>
<dbReference type="AlphaFoldDB" id="A0A2S8G0J5"/>
<feature type="domain" description="GP-PDE" evidence="2">
    <location>
        <begin position="35"/>
        <end position="275"/>
    </location>
</feature>
<dbReference type="Pfam" id="PF03009">
    <property type="entry name" value="GDPD"/>
    <property type="match status" value="1"/>
</dbReference>
<keyword evidence="1" id="KW-0732">Signal</keyword>
<evidence type="ECO:0000259" key="2">
    <source>
        <dbReference type="PROSITE" id="PS51704"/>
    </source>
</evidence>
<organism evidence="3 4">
    <name type="scientific">Blastopirellula marina</name>
    <dbReference type="NCBI Taxonomy" id="124"/>
    <lineage>
        <taxon>Bacteria</taxon>
        <taxon>Pseudomonadati</taxon>
        <taxon>Planctomycetota</taxon>
        <taxon>Planctomycetia</taxon>
        <taxon>Pirellulales</taxon>
        <taxon>Pirellulaceae</taxon>
        <taxon>Blastopirellula</taxon>
    </lineage>
</organism>
<dbReference type="PANTHER" id="PTHR46211:SF14">
    <property type="entry name" value="GLYCEROPHOSPHODIESTER PHOSPHODIESTERASE"/>
    <property type="match status" value="1"/>
</dbReference>
<comment type="caution">
    <text evidence="3">The sequence shown here is derived from an EMBL/GenBank/DDBJ whole genome shotgun (WGS) entry which is preliminary data.</text>
</comment>
<reference evidence="3 4" key="1">
    <citation type="submission" date="2018-02" db="EMBL/GenBank/DDBJ databases">
        <title>Comparative genomes isolates from brazilian mangrove.</title>
        <authorList>
            <person name="Araujo J.E."/>
            <person name="Taketani R.G."/>
            <person name="Silva M.C.P."/>
            <person name="Loureco M.V."/>
            <person name="Andreote F.D."/>
        </authorList>
    </citation>
    <scope>NUCLEOTIDE SEQUENCE [LARGE SCALE GENOMIC DNA]</scope>
    <source>
        <strain evidence="3 4">Hex-1 MGV</strain>
    </source>
</reference>
<dbReference type="SUPFAM" id="SSF51695">
    <property type="entry name" value="PLC-like phosphodiesterases"/>
    <property type="match status" value="1"/>
</dbReference>
<dbReference type="PROSITE" id="PS51704">
    <property type="entry name" value="GP_PDE"/>
    <property type="match status" value="1"/>
</dbReference>
<dbReference type="InterPro" id="IPR030395">
    <property type="entry name" value="GP_PDE_dom"/>
</dbReference>
<dbReference type="GO" id="GO:0006629">
    <property type="term" value="P:lipid metabolic process"/>
    <property type="evidence" value="ECO:0007669"/>
    <property type="project" value="InterPro"/>
</dbReference>
<evidence type="ECO:0000313" key="4">
    <source>
        <dbReference type="Proteomes" id="UP000238322"/>
    </source>
</evidence>
<gene>
    <name evidence="3" type="ORF">C5Y83_06880</name>
</gene>
<dbReference type="GO" id="GO:0008081">
    <property type="term" value="F:phosphoric diester hydrolase activity"/>
    <property type="evidence" value="ECO:0007669"/>
    <property type="project" value="InterPro"/>
</dbReference>
<evidence type="ECO:0000256" key="1">
    <source>
        <dbReference type="SAM" id="SignalP"/>
    </source>
</evidence>
<accession>A0A2S8G0J5</accession>
<sequence length="278" mass="31023">MSLNRFNCRLLLLAILVAGPFTVDVIAADHSFLDNGVTAHRGNSSEQPENTIAAMRSGIAVGADWIELDIFRSADGEIVVIHDATTNRVAGKNRTVETSTYETLQKLDVATQFRQQQGQTLETCPPRKIPLLRDVLKLVMSQQKTRVSIQPKSDCVADAMAIIREMNAEKWVGFNDGALSKMAEVKQLDPTIPVFWDRPANSNVMEDIQTAKQHRFETLVLNEQGVTAEKIQLIQAAGLKVGAWTVNDRKQMEQFLAMGIDRIYTDHPRLLLKLIEAK</sequence>
<dbReference type="RefSeq" id="WP_105328913.1">
    <property type="nucleotide sequence ID" value="NZ_PUHY01000005.1"/>
</dbReference>
<proteinExistence type="predicted"/>
<dbReference type="OrthoDB" id="238714at2"/>
<dbReference type="Gene3D" id="3.20.20.190">
    <property type="entry name" value="Phosphatidylinositol (PI) phosphodiesterase"/>
    <property type="match status" value="1"/>
</dbReference>
<feature type="signal peptide" evidence="1">
    <location>
        <begin position="1"/>
        <end position="27"/>
    </location>
</feature>
<dbReference type="EMBL" id="PUHY01000005">
    <property type="protein sequence ID" value="PQO37664.1"/>
    <property type="molecule type" value="Genomic_DNA"/>
</dbReference>
<feature type="chain" id="PRO_5015410871" description="GP-PDE domain-containing protein" evidence="1">
    <location>
        <begin position="28"/>
        <end position="278"/>
    </location>
</feature>
<dbReference type="InterPro" id="IPR017946">
    <property type="entry name" value="PLC-like_Pdiesterase_TIM-brl"/>
</dbReference>